<evidence type="ECO:0000313" key="2">
    <source>
        <dbReference type="EMBL" id="GAA3639577.1"/>
    </source>
</evidence>
<feature type="region of interest" description="Disordered" evidence="1">
    <location>
        <begin position="1"/>
        <end position="91"/>
    </location>
</feature>
<sequence length="91" mass="10276">MKELSGIRSAPEQFPVNPVRGDYQDSRPVLPGSTGRVLLTTAKQSLAQRRRSSTMARILKARKRRPVEKVQEQPQRRPEDRDSGPAPDQRG</sequence>
<name>A0ABP7ATT9_9ACTN</name>
<accession>A0ABP7ATT9</accession>
<comment type="caution">
    <text evidence="2">The sequence shown here is derived from an EMBL/GenBank/DDBJ whole genome shotgun (WGS) entry which is preliminary data.</text>
</comment>
<keyword evidence="3" id="KW-1185">Reference proteome</keyword>
<evidence type="ECO:0000313" key="3">
    <source>
        <dbReference type="Proteomes" id="UP001501074"/>
    </source>
</evidence>
<gene>
    <name evidence="2" type="ORF">GCM10022223_68280</name>
</gene>
<reference evidence="3" key="1">
    <citation type="journal article" date="2019" name="Int. J. Syst. Evol. Microbiol.">
        <title>The Global Catalogue of Microorganisms (GCM) 10K type strain sequencing project: providing services to taxonomists for standard genome sequencing and annotation.</title>
        <authorList>
            <consortium name="The Broad Institute Genomics Platform"/>
            <consortium name="The Broad Institute Genome Sequencing Center for Infectious Disease"/>
            <person name="Wu L."/>
            <person name="Ma J."/>
        </authorList>
    </citation>
    <scope>NUCLEOTIDE SEQUENCE [LARGE SCALE GENOMIC DNA]</scope>
    <source>
        <strain evidence="3">JCM 16902</strain>
    </source>
</reference>
<proteinExistence type="predicted"/>
<organism evidence="2 3">
    <name type="scientific">Kineosporia mesophila</name>
    <dbReference type="NCBI Taxonomy" id="566012"/>
    <lineage>
        <taxon>Bacteria</taxon>
        <taxon>Bacillati</taxon>
        <taxon>Actinomycetota</taxon>
        <taxon>Actinomycetes</taxon>
        <taxon>Kineosporiales</taxon>
        <taxon>Kineosporiaceae</taxon>
        <taxon>Kineosporia</taxon>
    </lineage>
</organism>
<dbReference type="EMBL" id="BAAAZO010000013">
    <property type="protein sequence ID" value="GAA3639577.1"/>
    <property type="molecule type" value="Genomic_DNA"/>
</dbReference>
<feature type="compositionally biased region" description="Basic and acidic residues" evidence="1">
    <location>
        <begin position="67"/>
        <end position="91"/>
    </location>
</feature>
<dbReference type="Proteomes" id="UP001501074">
    <property type="component" value="Unassembled WGS sequence"/>
</dbReference>
<protein>
    <submittedName>
        <fullName evidence="2">Uncharacterized protein</fullName>
    </submittedName>
</protein>
<evidence type="ECO:0000256" key="1">
    <source>
        <dbReference type="SAM" id="MobiDB-lite"/>
    </source>
</evidence>